<keyword evidence="6 7" id="KW-0472">Membrane</keyword>
<evidence type="ECO:0000313" key="9">
    <source>
        <dbReference type="EMBL" id="QDL37374.1"/>
    </source>
</evidence>
<evidence type="ECO:0000256" key="1">
    <source>
        <dbReference type="ARBA" id="ARBA00004651"/>
    </source>
</evidence>
<dbReference type="CDD" id="cd06261">
    <property type="entry name" value="TM_PBP2"/>
    <property type="match status" value="1"/>
</dbReference>
<dbReference type="AlphaFoldDB" id="A0A515DAE5"/>
<feature type="transmembrane region" description="Helical" evidence="7">
    <location>
        <begin position="168"/>
        <end position="195"/>
    </location>
</feature>
<proteinExistence type="inferred from homology"/>
<evidence type="ECO:0000256" key="6">
    <source>
        <dbReference type="ARBA" id="ARBA00023136"/>
    </source>
</evidence>
<dbReference type="GO" id="GO:0055085">
    <property type="term" value="P:transmembrane transport"/>
    <property type="evidence" value="ECO:0007669"/>
    <property type="project" value="InterPro"/>
</dbReference>
<feature type="transmembrane region" description="Helical" evidence="7">
    <location>
        <begin position="215"/>
        <end position="238"/>
    </location>
</feature>
<dbReference type="RefSeq" id="WP_142818544.1">
    <property type="nucleotide sequence ID" value="NZ_CP035503.1"/>
</dbReference>
<dbReference type="SUPFAM" id="SSF161098">
    <property type="entry name" value="MetI-like"/>
    <property type="match status" value="1"/>
</dbReference>
<dbReference type="PANTHER" id="PTHR30151">
    <property type="entry name" value="ALKANE SULFONATE ABC TRANSPORTER-RELATED, MEMBRANE SUBUNIT"/>
    <property type="match status" value="1"/>
</dbReference>
<dbReference type="EMBL" id="CP035503">
    <property type="protein sequence ID" value="QDL37374.1"/>
    <property type="molecule type" value="Genomic_DNA"/>
</dbReference>
<dbReference type="OrthoDB" id="8545756at2"/>
<protein>
    <submittedName>
        <fullName evidence="9">ABC transporter permease</fullName>
    </submittedName>
</protein>
<comment type="similarity">
    <text evidence="7">Belongs to the binding-protein-dependent transport system permease family.</text>
</comment>
<comment type="subcellular location">
    <subcellularLocation>
        <location evidence="1 7">Cell membrane</location>
        <topology evidence="1 7">Multi-pass membrane protein</topology>
    </subcellularLocation>
</comment>
<feature type="transmembrane region" description="Helical" evidence="7">
    <location>
        <begin position="103"/>
        <end position="120"/>
    </location>
</feature>
<keyword evidence="2 7" id="KW-0813">Transport</keyword>
<keyword evidence="3" id="KW-1003">Cell membrane</keyword>
<sequence>MNRLSRLRDSAWPGTLFLLGLLLTWEVAARQIASPNFPGALTVLSKLGEVGPALLREMGVTLWRAAAGLLLALVTMLPLGVFIGRFRALGDFIEPVIDMLRPLPPLAIVPVAMLFAGVGSGAKVMVIFYSVSFPIILSAIDAVRGAHPMLSNVARSLRMSRREIMLEIDLPAALPQVMVGIRIAVALAILISVSTEMLLSTDGIGNFIMRSQEEFQIAAGMAALIVIAVTALIINGVVEWIDRRALRWHYAKQASTTSN</sequence>
<evidence type="ECO:0000256" key="2">
    <source>
        <dbReference type="ARBA" id="ARBA00022448"/>
    </source>
</evidence>
<dbReference type="InterPro" id="IPR000515">
    <property type="entry name" value="MetI-like"/>
</dbReference>
<keyword evidence="5 7" id="KW-1133">Transmembrane helix</keyword>
<dbReference type="InterPro" id="IPR035906">
    <property type="entry name" value="MetI-like_sf"/>
</dbReference>
<evidence type="ECO:0000256" key="3">
    <source>
        <dbReference type="ARBA" id="ARBA00022475"/>
    </source>
</evidence>
<keyword evidence="10" id="KW-1185">Reference proteome</keyword>
<dbReference type="Proteomes" id="UP000316798">
    <property type="component" value="Chromosome"/>
</dbReference>
<dbReference type="PANTHER" id="PTHR30151:SF16">
    <property type="entry name" value="ABC TRANSPORTER PERMEASE PROTEIN"/>
    <property type="match status" value="1"/>
</dbReference>
<evidence type="ECO:0000313" key="10">
    <source>
        <dbReference type="Proteomes" id="UP000316798"/>
    </source>
</evidence>
<gene>
    <name evidence="9" type="ORF">EUB48_08885</name>
</gene>
<evidence type="ECO:0000256" key="7">
    <source>
        <dbReference type="RuleBase" id="RU363032"/>
    </source>
</evidence>
<dbReference type="Pfam" id="PF00528">
    <property type="entry name" value="BPD_transp_1"/>
    <property type="match status" value="1"/>
</dbReference>
<dbReference type="PROSITE" id="PS50928">
    <property type="entry name" value="ABC_TM1"/>
    <property type="match status" value="1"/>
</dbReference>
<evidence type="ECO:0000259" key="8">
    <source>
        <dbReference type="PROSITE" id="PS50928"/>
    </source>
</evidence>
<reference evidence="9 10" key="1">
    <citation type="submission" date="2019-01" db="EMBL/GenBank/DDBJ databases">
        <title>Genomic insights into a novel species Rhodoferax sp.</title>
        <authorList>
            <person name="Jin L."/>
        </authorList>
    </citation>
    <scope>NUCLEOTIDE SEQUENCE [LARGE SCALE GENOMIC DNA]</scope>
    <source>
        <strain evidence="9 10">CHu59-6-5</strain>
    </source>
</reference>
<evidence type="ECO:0000256" key="5">
    <source>
        <dbReference type="ARBA" id="ARBA00022989"/>
    </source>
</evidence>
<feature type="transmembrane region" description="Helical" evidence="7">
    <location>
        <begin position="62"/>
        <end position="83"/>
    </location>
</feature>
<dbReference type="GO" id="GO:0005886">
    <property type="term" value="C:plasma membrane"/>
    <property type="evidence" value="ECO:0007669"/>
    <property type="project" value="UniProtKB-SubCell"/>
</dbReference>
<accession>A0A515DAE5</accession>
<evidence type="ECO:0000256" key="4">
    <source>
        <dbReference type="ARBA" id="ARBA00022692"/>
    </source>
</evidence>
<feature type="domain" description="ABC transmembrane type-1" evidence="8">
    <location>
        <begin position="58"/>
        <end position="238"/>
    </location>
</feature>
<dbReference type="KEGG" id="rhf:EUB48_08885"/>
<dbReference type="Gene3D" id="1.10.3720.10">
    <property type="entry name" value="MetI-like"/>
    <property type="match status" value="1"/>
</dbReference>
<keyword evidence="4 7" id="KW-0812">Transmembrane</keyword>
<organism evidence="9 10">
    <name type="scientific">Rhodoferax sediminis</name>
    <dbReference type="NCBI Taxonomy" id="2509614"/>
    <lineage>
        <taxon>Bacteria</taxon>
        <taxon>Pseudomonadati</taxon>
        <taxon>Pseudomonadota</taxon>
        <taxon>Betaproteobacteria</taxon>
        <taxon>Burkholderiales</taxon>
        <taxon>Comamonadaceae</taxon>
        <taxon>Rhodoferax</taxon>
    </lineage>
</organism>
<name>A0A515DAE5_9BURK</name>